<reference evidence="1 2" key="1">
    <citation type="submission" date="2019-10" db="EMBL/GenBank/DDBJ databases">
        <authorList>
            <person name="Palmer J.M."/>
        </authorList>
    </citation>
    <scope>NUCLEOTIDE SEQUENCE [LARGE SCALE GENOMIC DNA]</scope>
    <source>
        <strain evidence="1 2">TWF694</strain>
    </source>
</reference>
<dbReference type="InterPro" id="IPR036047">
    <property type="entry name" value="F-box-like_dom_sf"/>
</dbReference>
<proteinExistence type="predicted"/>
<organism evidence="1 2">
    <name type="scientific">Orbilia ellipsospora</name>
    <dbReference type="NCBI Taxonomy" id="2528407"/>
    <lineage>
        <taxon>Eukaryota</taxon>
        <taxon>Fungi</taxon>
        <taxon>Dikarya</taxon>
        <taxon>Ascomycota</taxon>
        <taxon>Pezizomycotina</taxon>
        <taxon>Orbiliomycetes</taxon>
        <taxon>Orbiliales</taxon>
        <taxon>Orbiliaceae</taxon>
        <taxon>Orbilia</taxon>
    </lineage>
</organism>
<gene>
    <name evidence="1" type="ORF">TWF694_004147</name>
</gene>
<accession>A0AAV9WY29</accession>
<dbReference type="Proteomes" id="UP001365542">
    <property type="component" value="Unassembled WGS sequence"/>
</dbReference>
<keyword evidence="2" id="KW-1185">Reference proteome</keyword>
<evidence type="ECO:0000313" key="2">
    <source>
        <dbReference type="Proteomes" id="UP001365542"/>
    </source>
</evidence>
<dbReference type="SUPFAM" id="SSF81383">
    <property type="entry name" value="F-box domain"/>
    <property type="match status" value="1"/>
</dbReference>
<name>A0AAV9WY29_9PEZI</name>
<comment type="caution">
    <text evidence="1">The sequence shown here is derived from an EMBL/GenBank/DDBJ whole genome shotgun (WGS) entry which is preliminary data.</text>
</comment>
<dbReference type="EMBL" id="JAVHJO010000014">
    <property type="protein sequence ID" value="KAK6528918.1"/>
    <property type="molecule type" value="Genomic_DNA"/>
</dbReference>
<protein>
    <recommendedName>
        <fullName evidence="3">F-box domain-containing protein</fullName>
    </recommendedName>
</protein>
<dbReference type="AlphaFoldDB" id="A0AAV9WY29"/>
<evidence type="ECO:0008006" key="3">
    <source>
        <dbReference type="Google" id="ProtNLM"/>
    </source>
</evidence>
<sequence>MGAKLSKLRRKHETVAYTVSIDALPLEVLTMIFNDPVLTIKDRLAIAKTCRWFYAASIPAVYYKFIMLADTEVKRQGPYKKRFQRFMKYKHHVSRYYDVNIIETRHAELHSNYLIGRRIRDLITGFAGLTTLDLHHSTTPPRNDHLTTLKTCLQMPRLKTLNFSITISFSPHTCYSETHTASGRRLSLPKIPGIVSSPLIELEASEVNPVCPLENLALKFTFKPMGYSNQPWKLHNAFYNSSKYTADILETMGILRFGVNKLKNLSIVAKAQVVLLRMEPLPRNHWKWDMPVLETAHVDLQTSEGTMMRFLELLVCCNGIDKVSVMVVKTPDKILNWHFIW</sequence>
<evidence type="ECO:0000313" key="1">
    <source>
        <dbReference type="EMBL" id="KAK6528918.1"/>
    </source>
</evidence>